<sequence length="132" mass="14914">MRDAVNCHGWDRTYAFRLMKNVLSWQGLLAEEPLKELCLCSLLSRYLIVALQADLSQRDTVEKCTRLVSTLPTSWLRGSQLPQLELLTCFLRLYLQHLEGVPGSSNLGPDMHARDALEEVGKLLASLTDKTK</sequence>
<protein>
    <submittedName>
        <fullName evidence="3">Uncharacterized protein</fullName>
    </submittedName>
</protein>
<dbReference type="EMBL" id="GIKN01005700">
    <property type="protein sequence ID" value="NIE47973.1"/>
    <property type="molecule type" value="Transcribed_RNA"/>
</dbReference>
<dbReference type="PANTHER" id="PTHR12214">
    <property type="entry name" value="GC-RICH SEQUENCE DNA-BINDING FACTOR"/>
    <property type="match status" value="1"/>
</dbReference>
<keyword evidence="2" id="KW-0539">Nucleus</keyword>
<dbReference type="OrthoDB" id="429427at2759"/>
<dbReference type="GO" id="GO:0000398">
    <property type="term" value="P:mRNA splicing, via spliceosome"/>
    <property type="evidence" value="ECO:0007669"/>
    <property type="project" value="InterPro"/>
</dbReference>
<proteinExistence type="predicted"/>
<evidence type="ECO:0000256" key="2">
    <source>
        <dbReference type="ARBA" id="ARBA00023242"/>
    </source>
</evidence>
<name>A0A6G5ACK1_RHIMP</name>
<comment type="subcellular location">
    <subcellularLocation>
        <location evidence="1">Nucleus</location>
    </subcellularLocation>
</comment>
<evidence type="ECO:0000256" key="1">
    <source>
        <dbReference type="ARBA" id="ARBA00004123"/>
    </source>
</evidence>
<reference evidence="3" key="1">
    <citation type="submission" date="2020-03" db="EMBL/GenBank/DDBJ databases">
        <title>A transcriptome and proteome of the tick Rhipicephalus microplus shaped by the genetic composition of its hosts and developmental stage.</title>
        <authorList>
            <person name="Garcia G.R."/>
            <person name="Ribeiro J.M.C."/>
            <person name="Maruyama S.R."/>
            <person name="Gardinasse L.G."/>
            <person name="Nelson K."/>
            <person name="Ferreira B.R."/>
            <person name="Andrade T.G."/>
            <person name="Santos I.K.F.M."/>
        </authorList>
    </citation>
    <scope>NUCLEOTIDE SEQUENCE</scope>
    <source>
        <strain evidence="3">NSGR</strain>
        <tissue evidence="3">Salivary glands</tissue>
    </source>
</reference>
<dbReference type="GO" id="GO:0005634">
    <property type="term" value="C:nucleus"/>
    <property type="evidence" value="ECO:0007669"/>
    <property type="project" value="UniProtKB-SubCell"/>
</dbReference>
<dbReference type="AlphaFoldDB" id="A0A6G5ACK1"/>
<organism evidence="3">
    <name type="scientific">Rhipicephalus microplus</name>
    <name type="common">Cattle tick</name>
    <name type="synonym">Boophilus microplus</name>
    <dbReference type="NCBI Taxonomy" id="6941"/>
    <lineage>
        <taxon>Eukaryota</taxon>
        <taxon>Metazoa</taxon>
        <taxon>Ecdysozoa</taxon>
        <taxon>Arthropoda</taxon>
        <taxon>Chelicerata</taxon>
        <taxon>Arachnida</taxon>
        <taxon>Acari</taxon>
        <taxon>Parasitiformes</taxon>
        <taxon>Ixodida</taxon>
        <taxon>Ixodoidea</taxon>
        <taxon>Ixodidae</taxon>
        <taxon>Rhipicephalinae</taxon>
        <taxon>Rhipicephalus</taxon>
        <taxon>Boophilus</taxon>
    </lineage>
</organism>
<evidence type="ECO:0000313" key="3">
    <source>
        <dbReference type="EMBL" id="NIE47973.1"/>
    </source>
</evidence>
<accession>A0A6G5ACK1</accession>
<dbReference type="PANTHER" id="PTHR12214:SF0">
    <property type="entry name" value="LD29489P"/>
    <property type="match status" value="1"/>
</dbReference>
<dbReference type="GO" id="GO:0003677">
    <property type="term" value="F:DNA binding"/>
    <property type="evidence" value="ECO:0007669"/>
    <property type="project" value="InterPro"/>
</dbReference>
<dbReference type="InterPro" id="IPR012890">
    <property type="entry name" value="GCFC2-like"/>
</dbReference>
<dbReference type="VEuPathDB" id="VectorBase:LOC119174964"/>